<dbReference type="SMART" id="SM00450">
    <property type="entry name" value="RHOD"/>
    <property type="match status" value="2"/>
</dbReference>
<feature type="domain" description="Rhodanese" evidence="3">
    <location>
        <begin position="162"/>
        <end position="264"/>
    </location>
</feature>
<dbReference type="InterPro" id="IPR036873">
    <property type="entry name" value="Rhodanese-like_dom_sf"/>
</dbReference>
<dbReference type="Gene3D" id="3.40.250.10">
    <property type="entry name" value="Rhodanese-like domain"/>
    <property type="match status" value="2"/>
</dbReference>
<evidence type="ECO:0000256" key="1">
    <source>
        <dbReference type="ARBA" id="ARBA00022679"/>
    </source>
</evidence>
<protein>
    <recommendedName>
        <fullName evidence="3">Rhodanese domain-containing protein</fullName>
    </recommendedName>
</protein>
<comment type="caution">
    <text evidence="4">The sequence shown here is derived from an EMBL/GenBank/DDBJ whole genome shotgun (WGS) entry which is preliminary data.</text>
</comment>
<dbReference type="SUPFAM" id="SSF52821">
    <property type="entry name" value="Rhodanese/Cell cycle control phosphatase"/>
    <property type="match status" value="2"/>
</dbReference>
<dbReference type="EMBL" id="SCWB01000001">
    <property type="protein sequence ID" value="TDM13246.1"/>
    <property type="molecule type" value="Genomic_DNA"/>
</dbReference>
<dbReference type="AlphaFoldDB" id="A0A4V3BFA2"/>
<name>A0A4V3BFA2_9STAP</name>
<reference evidence="4 5" key="1">
    <citation type="submission" date="2019-01" db="EMBL/GenBank/DDBJ databases">
        <title>Draft genome sequences of the type strains of six Macrococcus species.</title>
        <authorList>
            <person name="Mazhar S."/>
            <person name="Altermann E."/>
            <person name="Hill C."/>
            <person name="Mcauliffe O."/>
        </authorList>
    </citation>
    <scope>NUCLEOTIDE SEQUENCE [LARGE SCALE GENOMIC DNA]</scope>
    <source>
        <strain evidence="4 5">CCM4815</strain>
    </source>
</reference>
<evidence type="ECO:0000313" key="5">
    <source>
        <dbReference type="Proteomes" id="UP000294802"/>
    </source>
</evidence>
<gene>
    <name evidence="4" type="ORF">ERX29_01195</name>
</gene>
<dbReference type="PANTHER" id="PTHR11364:SF27">
    <property type="entry name" value="SULFURTRANSFERASE"/>
    <property type="match status" value="1"/>
</dbReference>
<dbReference type="Pfam" id="PF00581">
    <property type="entry name" value="Rhodanese"/>
    <property type="match status" value="2"/>
</dbReference>
<sequence length="266" mass="30159">MQVWMESKDLSAVHHQLFDCRNVMDDIEQSTALFNKGHIDGAVFVSGFPVLYNQNRPEEGRHPLPELSLFYTFVNYHTNGRTAVCYDQSEGFMATRFFFLCYLAGLPCLILKENYNQLELPKTVSELSPVHYLASISELPRIQPDHINKELLASRQEVRNSRQTNDILIDARAEQRYLGEVEPIDARPGRIPGAVNFPYQNVLNSGGDFSELQHMVKDNPAIVYCGSGLSATPLFAALTSLNHPVKLYAGSYSEWLFHYPDDIERG</sequence>
<evidence type="ECO:0000313" key="4">
    <source>
        <dbReference type="EMBL" id="TDM13246.1"/>
    </source>
</evidence>
<accession>A0A4V3BFA2</accession>
<dbReference type="CDD" id="cd01449">
    <property type="entry name" value="TST_Repeat_2"/>
    <property type="match status" value="1"/>
</dbReference>
<dbReference type="Proteomes" id="UP000294802">
    <property type="component" value="Unassembled WGS sequence"/>
</dbReference>
<dbReference type="OrthoDB" id="9770030at2"/>
<dbReference type="RefSeq" id="WP_133442849.1">
    <property type="nucleotide sequence ID" value="NZ_SCWB01000001.1"/>
</dbReference>
<evidence type="ECO:0000256" key="2">
    <source>
        <dbReference type="ARBA" id="ARBA00022737"/>
    </source>
</evidence>
<keyword evidence="1" id="KW-0808">Transferase</keyword>
<feature type="domain" description="Rhodanese" evidence="3">
    <location>
        <begin position="11"/>
        <end position="124"/>
    </location>
</feature>
<dbReference type="InterPro" id="IPR045078">
    <property type="entry name" value="TST/MPST-like"/>
</dbReference>
<evidence type="ECO:0000259" key="3">
    <source>
        <dbReference type="PROSITE" id="PS50206"/>
    </source>
</evidence>
<organism evidence="4 5">
    <name type="scientific">Macrococcus lamae</name>
    <dbReference type="NCBI Taxonomy" id="198484"/>
    <lineage>
        <taxon>Bacteria</taxon>
        <taxon>Bacillati</taxon>
        <taxon>Bacillota</taxon>
        <taxon>Bacilli</taxon>
        <taxon>Bacillales</taxon>
        <taxon>Staphylococcaceae</taxon>
        <taxon>Macrococcus</taxon>
    </lineage>
</organism>
<dbReference type="InterPro" id="IPR001763">
    <property type="entry name" value="Rhodanese-like_dom"/>
</dbReference>
<dbReference type="PROSITE" id="PS50206">
    <property type="entry name" value="RHODANESE_3"/>
    <property type="match status" value="2"/>
</dbReference>
<keyword evidence="2" id="KW-0677">Repeat</keyword>
<dbReference type="GO" id="GO:0004792">
    <property type="term" value="F:thiosulfate-cyanide sulfurtransferase activity"/>
    <property type="evidence" value="ECO:0007669"/>
    <property type="project" value="TreeGrafter"/>
</dbReference>
<keyword evidence="5" id="KW-1185">Reference proteome</keyword>
<dbReference type="PANTHER" id="PTHR11364">
    <property type="entry name" value="THIOSULFATE SULFERTANSFERASE"/>
    <property type="match status" value="1"/>
</dbReference>
<proteinExistence type="predicted"/>